<name>A0ABT9XRT9_9BACI</name>
<dbReference type="GO" id="GO:0102943">
    <property type="term" value="F:trans-2,3-dihydro-3-hydroxy-anthranilate isomerase activity"/>
    <property type="evidence" value="ECO:0007669"/>
    <property type="project" value="UniProtKB-EC"/>
</dbReference>
<evidence type="ECO:0000313" key="2">
    <source>
        <dbReference type="Proteomes" id="UP001224122"/>
    </source>
</evidence>
<dbReference type="SUPFAM" id="SSF54506">
    <property type="entry name" value="Diaminopimelate epimerase-like"/>
    <property type="match status" value="1"/>
</dbReference>
<reference evidence="1 2" key="1">
    <citation type="submission" date="2023-07" db="EMBL/GenBank/DDBJ databases">
        <title>Genomic Encyclopedia of Type Strains, Phase IV (KMG-IV): sequencing the most valuable type-strain genomes for metagenomic binning, comparative biology and taxonomic classification.</title>
        <authorList>
            <person name="Goeker M."/>
        </authorList>
    </citation>
    <scope>NUCLEOTIDE SEQUENCE [LARGE SCALE GENOMIC DNA]</scope>
    <source>
        <strain evidence="1 2">DSM 27594</strain>
    </source>
</reference>
<dbReference type="NCBIfam" id="TIGR00654">
    <property type="entry name" value="PhzF_family"/>
    <property type="match status" value="1"/>
</dbReference>
<evidence type="ECO:0000313" key="1">
    <source>
        <dbReference type="EMBL" id="MDQ0198273.1"/>
    </source>
</evidence>
<dbReference type="PANTHER" id="PTHR13774">
    <property type="entry name" value="PHENAZINE BIOSYNTHESIS PROTEIN"/>
    <property type="match status" value="1"/>
</dbReference>
<gene>
    <name evidence="1" type="ORF">J2S10_001414</name>
</gene>
<dbReference type="Gene3D" id="3.10.310.10">
    <property type="entry name" value="Diaminopimelate Epimerase, Chain A, domain 1"/>
    <property type="match status" value="2"/>
</dbReference>
<dbReference type="Proteomes" id="UP001224122">
    <property type="component" value="Unassembled WGS sequence"/>
</dbReference>
<dbReference type="Pfam" id="PF02567">
    <property type="entry name" value="PhzC-PhzF"/>
    <property type="match status" value="1"/>
</dbReference>
<comment type="caution">
    <text evidence="1">The sequence shown here is derived from an EMBL/GenBank/DDBJ whole genome shotgun (WGS) entry which is preliminary data.</text>
</comment>
<dbReference type="PIRSF" id="PIRSF016184">
    <property type="entry name" value="PhzC_PhzF"/>
    <property type="match status" value="1"/>
</dbReference>
<sequence>MEELSFVLVDVFTDQRFGGNQLAVFQSSKPLATDVMQKIARELNLSETVFIFPPSDQTKTKKVRIFTPQIELPVAGHPTVGTAFLLGLENWVETVQGVNEWILEEGVGDIRVTVYKEHDKITKAEMSQPIPIFGEVYHDTQVIADLLSLSSDEIDTNLPIQTISSGVPFLYIPIRSLDAMKRINFRNDVWQQSFSVNKDTQHIFVFTQETVNPSSTVHGRMFAPAMGITEDPATGNASGPLGAYLIEYAIIPFNKNGTYTIRSEQGLEMGRPSFVDISISKEGNVYKKVKIGGACVKVGEGKIFI</sequence>
<organism evidence="1 2">
    <name type="scientific">Neobacillus ginsengisoli</name>
    <dbReference type="NCBI Taxonomy" id="904295"/>
    <lineage>
        <taxon>Bacteria</taxon>
        <taxon>Bacillati</taxon>
        <taxon>Bacillota</taxon>
        <taxon>Bacilli</taxon>
        <taxon>Bacillales</taxon>
        <taxon>Bacillaceae</taxon>
        <taxon>Neobacillus</taxon>
    </lineage>
</organism>
<dbReference type="EC" id="5.3.3.17" evidence="1"/>
<dbReference type="PANTHER" id="PTHR13774:SF32">
    <property type="entry name" value="ANTISENSE-ENHANCING SEQUENCE 1"/>
    <property type="match status" value="1"/>
</dbReference>
<protein>
    <submittedName>
        <fullName evidence="1">Trans-2,3-dihydro-3-hydroxyanthranilate isomerase</fullName>
        <ecNumber evidence="1">5.3.3.17</ecNumber>
    </submittedName>
</protein>
<dbReference type="RefSeq" id="WP_307405877.1">
    <property type="nucleotide sequence ID" value="NZ_JAUSTW010000002.1"/>
</dbReference>
<dbReference type="EMBL" id="JAUSTW010000002">
    <property type="protein sequence ID" value="MDQ0198273.1"/>
    <property type="molecule type" value="Genomic_DNA"/>
</dbReference>
<proteinExistence type="predicted"/>
<dbReference type="InterPro" id="IPR003719">
    <property type="entry name" value="Phenazine_PhzF-like"/>
</dbReference>
<accession>A0ABT9XRT9</accession>
<keyword evidence="1" id="KW-0413">Isomerase</keyword>
<keyword evidence="2" id="KW-1185">Reference proteome</keyword>